<gene>
    <name evidence="3" type="ORF">SD71_20450</name>
</gene>
<keyword evidence="2" id="KW-0479">Metal-binding</keyword>
<protein>
    <recommendedName>
        <fullName evidence="5">Damage-inducible protein DinB</fullName>
    </recommendedName>
</protein>
<evidence type="ECO:0000313" key="3">
    <source>
        <dbReference type="EMBL" id="KIL34394.1"/>
    </source>
</evidence>
<keyword evidence="4" id="KW-1185">Reference proteome</keyword>
<dbReference type="Gene3D" id="1.20.120.450">
    <property type="entry name" value="dinb family like domain"/>
    <property type="match status" value="1"/>
</dbReference>
<sequence length="160" mass="18070">MYVRVKHESASTQKLLDVLTDESLAQEVTPQDRTLGRIAWHITTSLHEMMSRTGLDFEAPHHDTSLPSSAQVIADSYRNASEALLEAIHKQWTDESLLEVREMYGEQWPVGLTLSILISHQTHHRGQMTVLMRQAGLPVTGVYGPSRDEWTQMNIEPPAV</sequence>
<evidence type="ECO:0008006" key="5">
    <source>
        <dbReference type="Google" id="ProtNLM"/>
    </source>
</evidence>
<comment type="caution">
    <text evidence="3">The sequence shown here is derived from an EMBL/GenBank/DDBJ whole genome shotgun (WGS) entry which is preliminary data.</text>
</comment>
<dbReference type="Pfam" id="PF05163">
    <property type="entry name" value="DinB"/>
    <property type="match status" value="1"/>
</dbReference>
<dbReference type="InterPro" id="IPR034660">
    <property type="entry name" value="DinB/YfiT-like"/>
</dbReference>
<comment type="similarity">
    <text evidence="1">Belongs to the DinB family.</text>
</comment>
<proteinExistence type="inferred from homology"/>
<evidence type="ECO:0000256" key="2">
    <source>
        <dbReference type="ARBA" id="ARBA00022723"/>
    </source>
</evidence>
<dbReference type="InterPro" id="IPR007837">
    <property type="entry name" value="DinB"/>
</dbReference>
<accession>A0ABR5A000</accession>
<dbReference type="Proteomes" id="UP000054526">
    <property type="component" value="Unassembled WGS sequence"/>
</dbReference>
<reference evidence="3 4" key="1">
    <citation type="submission" date="2014-12" db="EMBL/GenBank/DDBJ databases">
        <title>Draft genome sequence of Cohnella kolymensis strain B-2846.</title>
        <authorList>
            <person name="Karlyshev A.V."/>
            <person name="Kudryashova E.B."/>
        </authorList>
    </citation>
    <scope>NUCLEOTIDE SEQUENCE [LARGE SCALE GENOMIC DNA]</scope>
    <source>
        <strain evidence="3 4">VKM B-2846</strain>
    </source>
</reference>
<dbReference type="EMBL" id="JXAL01000033">
    <property type="protein sequence ID" value="KIL34394.1"/>
    <property type="molecule type" value="Genomic_DNA"/>
</dbReference>
<dbReference type="SUPFAM" id="SSF109854">
    <property type="entry name" value="DinB/YfiT-like putative metalloenzymes"/>
    <property type="match status" value="1"/>
</dbReference>
<evidence type="ECO:0000313" key="4">
    <source>
        <dbReference type="Proteomes" id="UP000054526"/>
    </source>
</evidence>
<name>A0ABR5A000_9BACL</name>
<evidence type="ECO:0000256" key="1">
    <source>
        <dbReference type="ARBA" id="ARBA00008635"/>
    </source>
</evidence>
<organism evidence="3 4">
    <name type="scientific">Cohnella kolymensis</name>
    <dbReference type="NCBI Taxonomy" id="1590652"/>
    <lineage>
        <taxon>Bacteria</taxon>
        <taxon>Bacillati</taxon>
        <taxon>Bacillota</taxon>
        <taxon>Bacilli</taxon>
        <taxon>Bacillales</taxon>
        <taxon>Paenibacillaceae</taxon>
        <taxon>Cohnella</taxon>
    </lineage>
</organism>